<proteinExistence type="inferred from homology"/>
<sequence length="297" mass="32164">MYKQILVVVDGSEQSDQALEKASRTAERYGAGLVIGHVIDTRSFPKLSLYGDNLWDEIKKSADELVENSKKQAEALGIKDIQTIVKSGNPRVEIPKTLVDEYDADLLVAGGSGLNTTERILVGSVTEASVRRSASDVLTVKGEADATLYRNILVAVDGSEQSEQALAKAIDVAKIAEATLKIAHVVEVQGGPYTYGALEMQKHESDGEAPDKDTEQQEMLGKYKRKAEDEGVKDVETILYYGNPRTEIPRTLTVENDIDLLVTAATGRGAMKRLFTGSVAHASVHHAPSDILTVRNG</sequence>
<dbReference type="Pfam" id="PF00582">
    <property type="entry name" value="Usp"/>
    <property type="match status" value="2"/>
</dbReference>
<dbReference type="Gene3D" id="3.40.50.620">
    <property type="entry name" value="HUPs"/>
    <property type="match status" value="2"/>
</dbReference>
<organism evidence="3 4">
    <name type="scientific">Salicibibacter cibi</name>
    <dbReference type="NCBI Taxonomy" id="2743001"/>
    <lineage>
        <taxon>Bacteria</taxon>
        <taxon>Bacillati</taxon>
        <taxon>Bacillota</taxon>
        <taxon>Bacilli</taxon>
        <taxon>Bacillales</taxon>
        <taxon>Bacillaceae</taxon>
        <taxon>Salicibibacter</taxon>
    </lineage>
</organism>
<feature type="domain" description="UspA" evidence="2">
    <location>
        <begin position="149"/>
        <end position="295"/>
    </location>
</feature>
<evidence type="ECO:0000259" key="2">
    <source>
        <dbReference type="Pfam" id="PF00582"/>
    </source>
</evidence>
<protein>
    <submittedName>
        <fullName evidence="3">Universal stress protein</fullName>
    </submittedName>
</protein>
<dbReference type="CDD" id="cd00293">
    <property type="entry name" value="USP-like"/>
    <property type="match status" value="2"/>
</dbReference>
<dbReference type="Proteomes" id="UP000595349">
    <property type="component" value="Chromosome"/>
</dbReference>
<dbReference type="EMBL" id="CP054706">
    <property type="protein sequence ID" value="QQK78778.1"/>
    <property type="molecule type" value="Genomic_DNA"/>
</dbReference>
<evidence type="ECO:0000313" key="4">
    <source>
        <dbReference type="Proteomes" id="UP000595349"/>
    </source>
</evidence>
<dbReference type="KEGG" id="scib:HUG20_01900"/>
<evidence type="ECO:0000313" key="3">
    <source>
        <dbReference type="EMBL" id="QQK78778.1"/>
    </source>
</evidence>
<comment type="similarity">
    <text evidence="1">Belongs to the universal stress protein A family.</text>
</comment>
<accession>A0A7T6Z894</accession>
<gene>
    <name evidence="3" type="ORF">HUG20_01900</name>
</gene>
<dbReference type="PRINTS" id="PR01438">
    <property type="entry name" value="UNVRSLSTRESS"/>
</dbReference>
<dbReference type="SUPFAM" id="SSF52402">
    <property type="entry name" value="Adenine nucleotide alpha hydrolases-like"/>
    <property type="match status" value="2"/>
</dbReference>
<reference evidence="3 4" key="1">
    <citation type="submission" date="2020-06" db="EMBL/GenBank/DDBJ databases">
        <title>Genomic analysis of Salicibibacter sp. NKC21-4.</title>
        <authorList>
            <person name="Oh Y.J."/>
        </authorList>
    </citation>
    <scope>NUCLEOTIDE SEQUENCE [LARGE SCALE GENOMIC DNA]</scope>
    <source>
        <strain evidence="3 4">NKC21-4</strain>
    </source>
</reference>
<evidence type="ECO:0000256" key="1">
    <source>
        <dbReference type="ARBA" id="ARBA00008791"/>
    </source>
</evidence>
<name>A0A7T6Z894_9BACI</name>
<dbReference type="PANTHER" id="PTHR46268:SF6">
    <property type="entry name" value="UNIVERSAL STRESS PROTEIN UP12"/>
    <property type="match status" value="1"/>
</dbReference>
<feature type="domain" description="UspA" evidence="2">
    <location>
        <begin position="1"/>
        <end position="141"/>
    </location>
</feature>
<dbReference type="InterPro" id="IPR006015">
    <property type="entry name" value="Universal_stress_UspA"/>
</dbReference>
<keyword evidence="4" id="KW-1185">Reference proteome</keyword>
<dbReference type="AlphaFoldDB" id="A0A7T6Z894"/>
<dbReference type="PANTHER" id="PTHR46268">
    <property type="entry name" value="STRESS RESPONSE PROTEIN NHAX"/>
    <property type="match status" value="1"/>
</dbReference>
<dbReference type="RefSeq" id="WP_200087399.1">
    <property type="nucleotide sequence ID" value="NZ_CP054706.1"/>
</dbReference>
<dbReference type="InterPro" id="IPR006016">
    <property type="entry name" value="UspA"/>
</dbReference>
<dbReference type="InterPro" id="IPR014729">
    <property type="entry name" value="Rossmann-like_a/b/a_fold"/>
</dbReference>